<comment type="caution">
    <text evidence="2">The sequence shown here is derived from an EMBL/GenBank/DDBJ whole genome shotgun (WGS) entry which is preliminary data.</text>
</comment>
<gene>
    <name evidence="2" type="ORF">CTRI78_v011081</name>
</gene>
<dbReference type="STRING" id="5466.A0A4R8QT42"/>
<feature type="chain" id="PRO_5020588463" evidence="1">
    <location>
        <begin position="21"/>
        <end position="133"/>
    </location>
</feature>
<evidence type="ECO:0000313" key="3">
    <source>
        <dbReference type="Proteomes" id="UP000295703"/>
    </source>
</evidence>
<name>A0A4R8QT42_COLTR</name>
<dbReference type="Proteomes" id="UP000295703">
    <property type="component" value="Unassembled WGS sequence"/>
</dbReference>
<protein>
    <submittedName>
        <fullName evidence="2">Uncharacterized protein</fullName>
    </submittedName>
</protein>
<evidence type="ECO:0000256" key="1">
    <source>
        <dbReference type="SAM" id="SignalP"/>
    </source>
</evidence>
<accession>A0A4R8QT42</accession>
<feature type="signal peptide" evidence="1">
    <location>
        <begin position="1"/>
        <end position="20"/>
    </location>
</feature>
<evidence type="ECO:0000313" key="2">
    <source>
        <dbReference type="EMBL" id="TDZ37623.1"/>
    </source>
</evidence>
<dbReference type="EMBL" id="RYZW01000220">
    <property type="protein sequence ID" value="TDZ37623.1"/>
    <property type="molecule type" value="Genomic_DNA"/>
</dbReference>
<sequence length="133" mass="13756">MSSLQTSLLLMLASLTAARAARQQPRQTVSQSLLGPVVINLPSIQIDTISISLVTFADEVIDISGISIFGNVNDGTMNCSSATESGDAAVLGPVSVGEATVREINLSLLTFGDEVIDISNIAIFGDVNDAGCD</sequence>
<reference evidence="2 3" key="1">
    <citation type="submission" date="2018-12" db="EMBL/GenBank/DDBJ databases">
        <title>Genome sequence and assembly of Colletotrichum trifolii.</title>
        <authorList>
            <person name="Gan P."/>
            <person name="Shirasu K."/>
        </authorList>
    </citation>
    <scope>NUCLEOTIDE SEQUENCE [LARGE SCALE GENOMIC DNA]</scope>
    <source>
        <strain evidence="2 3">543-2</strain>
    </source>
</reference>
<organism evidence="2 3">
    <name type="scientific">Colletotrichum trifolii</name>
    <dbReference type="NCBI Taxonomy" id="5466"/>
    <lineage>
        <taxon>Eukaryota</taxon>
        <taxon>Fungi</taxon>
        <taxon>Dikarya</taxon>
        <taxon>Ascomycota</taxon>
        <taxon>Pezizomycotina</taxon>
        <taxon>Sordariomycetes</taxon>
        <taxon>Hypocreomycetidae</taxon>
        <taxon>Glomerellales</taxon>
        <taxon>Glomerellaceae</taxon>
        <taxon>Colletotrichum</taxon>
        <taxon>Colletotrichum orbiculare species complex</taxon>
    </lineage>
</organism>
<keyword evidence="3" id="KW-1185">Reference proteome</keyword>
<proteinExistence type="predicted"/>
<keyword evidence="1" id="KW-0732">Signal</keyword>
<dbReference type="AlphaFoldDB" id="A0A4R8QT42"/>